<evidence type="ECO:0000256" key="4">
    <source>
        <dbReference type="SAM" id="SignalP"/>
    </source>
</evidence>
<protein>
    <recommendedName>
        <fullName evidence="5">Legume lectin domain-containing protein</fullName>
    </recommendedName>
</protein>
<evidence type="ECO:0000259" key="5">
    <source>
        <dbReference type="Pfam" id="PF00139"/>
    </source>
</evidence>
<accession>A0AAD4XA09</accession>
<evidence type="ECO:0000256" key="1">
    <source>
        <dbReference type="ARBA" id="ARBA00007606"/>
    </source>
</evidence>
<evidence type="ECO:0000256" key="3">
    <source>
        <dbReference type="SAM" id="Phobius"/>
    </source>
</evidence>
<feature type="transmembrane region" description="Helical" evidence="3">
    <location>
        <begin position="275"/>
        <end position="296"/>
    </location>
</feature>
<keyword evidence="4" id="KW-0732">Signal</keyword>
<keyword evidence="3" id="KW-0812">Transmembrane</keyword>
<evidence type="ECO:0000256" key="2">
    <source>
        <dbReference type="ARBA" id="ARBA00022734"/>
    </source>
</evidence>
<keyword evidence="7" id="KW-1185">Reference proteome</keyword>
<dbReference type="InterPro" id="IPR016363">
    <property type="entry name" value="L-lectin"/>
</dbReference>
<dbReference type="EMBL" id="JAJJMB010013545">
    <property type="protein sequence ID" value="KAI3867600.1"/>
    <property type="molecule type" value="Genomic_DNA"/>
</dbReference>
<keyword evidence="3" id="KW-1133">Transmembrane helix</keyword>
<dbReference type="PANTHER" id="PTHR32401:SF49">
    <property type="entry name" value="OS10G0129200 PROTEIN"/>
    <property type="match status" value="1"/>
</dbReference>
<feature type="non-terminal residue" evidence="6">
    <location>
        <position position="320"/>
    </location>
</feature>
<gene>
    <name evidence="6" type="ORF">MKW98_005977</name>
</gene>
<dbReference type="AlphaFoldDB" id="A0AAD4XA09"/>
<keyword evidence="3" id="KW-0472">Membrane</keyword>
<dbReference type="InterPro" id="IPR050258">
    <property type="entry name" value="Leguminous_Lectin"/>
</dbReference>
<name>A0AAD4XA09_9MAGN</name>
<feature type="signal peptide" evidence="4">
    <location>
        <begin position="1"/>
        <end position="27"/>
    </location>
</feature>
<keyword evidence="2" id="KW-0430">Lectin</keyword>
<dbReference type="PIRSF" id="PIRSF002690">
    <property type="entry name" value="L-type_lectin_plant"/>
    <property type="match status" value="1"/>
</dbReference>
<comment type="similarity">
    <text evidence="1">Belongs to the leguminous lectin family.</text>
</comment>
<dbReference type="PANTHER" id="PTHR32401">
    <property type="entry name" value="CONCANAVALIN A-LIKE LECTIN FAMILY PROTEIN"/>
    <property type="match status" value="1"/>
</dbReference>
<evidence type="ECO:0000313" key="6">
    <source>
        <dbReference type="EMBL" id="KAI3867600.1"/>
    </source>
</evidence>
<reference evidence="6" key="1">
    <citation type="submission" date="2022-04" db="EMBL/GenBank/DDBJ databases">
        <title>A functionally conserved STORR gene fusion in Papaver species that diverged 16.8 million years ago.</title>
        <authorList>
            <person name="Catania T."/>
        </authorList>
    </citation>
    <scope>NUCLEOTIDE SEQUENCE</scope>
    <source>
        <strain evidence="6">S-188037</strain>
    </source>
</reference>
<dbReference type="Pfam" id="PF00139">
    <property type="entry name" value="Lectin_legB"/>
    <property type="match status" value="1"/>
</dbReference>
<feature type="chain" id="PRO_5042258609" description="Legume lectin domain-containing protein" evidence="4">
    <location>
        <begin position="28"/>
        <end position="320"/>
    </location>
</feature>
<dbReference type="Proteomes" id="UP001202328">
    <property type="component" value="Unassembled WGS sequence"/>
</dbReference>
<feature type="domain" description="Legume lectin" evidence="5">
    <location>
        <begin position="31"/>
        <end position="272"/>
    </location>
</feature>
<dbReference type="CDD" id="cd06899">
    <property type="entry name" value="lectin_legume_LecRK_Arcelin_ConA"/>
    <property type="match status" value="1"/>
</dbReference>
<proteinExistence type="inferred from homology"/>
<dbReference type="InterPro" id="IPR001220">
    <property type="entry name" value="Legume_lectin_dom"/>
</dbReference>
<comment type="caution">
    <text evidence="6">The sequence shown here is derived from an EMBL/GenBank/DDBJ whole genome shotgun (WGS) entry which is preliminary data.</text>
</comment>
<evidence type="ECO:0000313" key="7">
    <source>
        <dbReference type="Proteomes" id="UP001202328"/>
    </source>
</evidence>
<dbReference type="GO" id="GO:0030246">
    <property type="term" value="F:carbohydrate binding"/>
    <property type="evidence" value="ECO:0007669"/>
    <property type="project" value="UniProtKB-KW"/>
</dbReference>
<dbReference type="SUPFAM" id="SSF49899">
    <property type="entry name" value="Concanavalin A-like lectins/glucanases"/>
    <property type="match status" value="1"/>
</dbReference>
<organism evidence="6 7">
    <name type="scientific">Papaver atlanticum</name>
    <dbReference type="NCBI Taxonomy" id="357466"/>
    <lineage>
        <taxon>Eukaryota</taxon>
        <taxon>Viridiplantae</taxon>
        <taxon>Streptophyta</taxon>
        <taxon>Embryophyta</taxon>
        <taxon>Tracheophyta</taxon>
        <taxon>Spermatophyta</taxon>
        <taxon>Magnoliopsida</taxon>
        <taxon>Ranunculales</taxon>
        <taxon>Papaveraceae</taxon>
        <taxon>Papaveroideae</taxon>
        <taxon>Papaver</taxon>
    </lineage>
</organism>
<sequence>MSPNSPSFPFIVFYVLLLLHNLPNTTPKTIFNYSSFPRTSPNIVFSGDAFPSPDNIIQLTKNQVDGTLVNSSGRAVYSIPIQIWDPKTRVVADFVTHFEFIINGLDQDKHGEGLAFFMAPVGSELPMNSSSEWLGLFNASSDGSASNHLIAVEYDTFKNEFDPDDNHVGIDINSIVSATSMKWPTDMRGGKRGSTWIGYNSTIKSLYVYLTYTPGETYKGVPNITYRYDLTTVIPETVIVGFSASTGPSTELHQILSWDFVTTADQRKSRKKTTALAVVLVIVTAVFLAVSAYVAITYRNYLKKKKQGKKEMSMDASMED</sequence>
<dbReference type="Gene3D" id="2.60.120.200">
    <property type="match status" value="1"/>
</dbReference>
<dbReference type="InterPro" id="IPR013320">
    <property type="entry name" value="ConA-like_dom_sf"/>
</dbReference>